<reference evidence="1" key="1">
    <citation type="submission" date="2021-09" db="EMBL/GenBank/DDBJ databases">
        <title>The genome of Mauremys mutica provides insights into the evolution of semi-aquatic lifestyle.</title>
        <authorList>
            <person name="Gong S."/>
            <person name="Gao Y."/>
        </authorList>
    </citation>
    <scope>NUCLEOTIDE SEQUENCE</scope>
    <source>
        <strain evidence="1">MM-2020</strain>
        <tissue evidence="1">Muscle</tissue>
    </source>
</reference>
<proteinExistence type="predicted"/>
<evidence type="ECO:0000313" key="2">
    <source>
        <dbReference type="Proteomes" id="UP000827986"/>
    </source>
</evidence>
<gene>
    <name evidence="1" type="ORF">KIL84_013387</name>
</gene>
<accession>A0A9D3WXB9</accession>
<name>A0A9D3WXB9_9SAUR</name>
<evidence type="ECO:0000313" key="1">
    <source>
        <dbReference type="EMBL" id="KAH1168797.1"/>
    </source>
</evidence>
<sequence length="158" mass="17891">MLGCCVGGIYVNGGQHLCRDSQTSGHKFSPWRYTDTSNDLQWDPHVASKDEIWPFETFSPLAKHATLCYANGETEHLSMNLGSVNAGISFHLQFTWKTRIHFSSAFKETLSTFEAKRCGKKIIPLKIKYQYSCLWGEGGDLNISLQYQDFNQQHCSSS</sequence>
<comment type="caution">
    <text evidence="1">The sequence shown here is derived from an EMBL/GenBank/DDBJ whole genome shotgun (WGS) entry which is preliminary data.</text>
</comment>
<dbReference type="EMBL" id="JAHDVG010000485">
    <property type="protein sequence ID" value="KAH1168797.1"/>
    <property type="molecule type" value="Genomic_DNA"/>
</dbReference>
<dbReference type="AlphaFoldDB" id="A0A9D3WXB9"/>
<dbReference type="Proteomes" id="UP000827986">
    <property type="component" value="Unassembled WGS sequence"/>
</dbReference>
<protein>
    <submittedName>
        <fullName evidence="1">Uncharacterized protein</fullName>
    </submittedName>
</protein>
<organism evidence="1 2">
    <name type="scientific">Mauremys mutica</name>
    <name type="common">yellowpond turtle</name>
    <dbReference type="NCBI Taxonomy" id="74926"/>
    <lineage>
        <taxon>Eukaryota</taxon>
        <taxon>Metazoa</taxon>
        <taxon>Chordata</taxon>
        <taxon>Craniata</taxon>
        <taxon>Vertebrata</taxon>
        <taxon>Euteleostomi</taxon>
        <taxon>Archelosauria</taxon>
        <taxon>Testudinata</taxon>
        <taxon>Testudines</taxon>
        <taxon>Cryptodira</taxon>
        <taxon>Durocryptodira</taxon>
        <taxon>Testudinoidea</taxon>
        <taxon>Geoemydidae</taxon>
        <taxon>Geoemydinae</taxon>
        <taxon>Mauremys</taxon>
    </lineage>
</organism>
<keyword evidence="2" id="KW-1185">Reference proteome</keyword>